<sequence>MKVRYVHHFHDNDEIVTTLKGPMDHHSAKLDPVTGSFEGRATTPKVLNDFILALAALHFTADTFYRLLFLSRTVLLREYLPACNEGARLRFFNFDNYQLRGPRTGLPVHKYANNRRSAIMAFALYFFPRTLPSPSSRCRYLVYVVLKYNPSGHAETANSFLASLSVLPIPITKTPSLTLQARGRLISDPPYPGIRLTDRQALGSAWSRQLTTPLESGCSQSHGWPHPARPGNAPTNICLLPCDAM</sequence>
<reference evidence="1 2" key="1">
    <citation type="submission" date="2016-05" db="EMBL/GenBank/DDBJ databases">
        <title>A degradative enzymes factory behind the ericoid mycorrhizal symbiosis.</title>
        <authorList>
            <consortium name="DOE Joint Genome Institute"/>
            <person name="Martino E."/>
            <person name="Morin E."/>
            <person name="Grelet G."/>
            <person name="Kuo A."/>
            <person name="Kohler A."/>
            <person name="Daghino S."/>
            <person name="Barry K."/>
            <person name="Choi C."/>
            <person name="Cichocki N."/>
            <person name="Clum A."/>
            <person name="Copeland A."/>
            <person name="Hainaut M."/>
            <person name="Haridas S."/>
            <person name="Labutti K."/>
            <person name="Lindquist E."/>
            <person name="Lipzen A."/>
            <person name="Khouja H.-R."/>
            <person name="Murat C."/>
            <person name="Ohm R."/>
            <person name="Olson A."/>
            <person name="Spatafora J."/>
            <person name="Veneault-Fourrey C."/>
            <person name="Henrissat B."/>
            <person name="Grigoriev I."/>
            <person name="Martin F."/>
            <person name="Perotto S."/>
        </authorList>
    </citation>
    <scope>NUCLEOTIDE SEQUENCE [LARGE SCALE GENOMIC DNA]</scope>
    <source>
        <strain evidence="1 2">UAMH 7357</strain>
    </source>
</reference>
<protein>
    <submittedName>
        <fullName evidence="1">Uncharacterized protein</fullName>
    </submittedName>
</protein>
<evidence type="ECO:0000313" key="1">
    <source>
        <dbReference type="EMBL" id="PMD26117.1"/>
    </source>
</evidence>
<organism evidence="1 2">
    <name type="scientific">Hyaloscypha hepaticicola</name>
    <dbReference type="NCBI Taxonomy" id="2082293"/>
    <lineage>
        <taxon>Eukaryota</taxon>
        <taxon>Fungi</taxon>
        <taxon>Dikarya</taxon>
        <taxon>Ascomycota</taxon>
        <taxon>Pezizomycotina</taxon>
        <taxon>Leotiomycetes</taxon>
        <taxon>Helotiales</taxon>
        <taxon>Hyaloscyphaceae</taxon>
        <taxon>Hyaloscypha</taxon>
    </lineage>
</organism>
<accession>A0A2J6QIM4</accession>
<proteinExistence type="predicted"/>
<dbReference type="AlphaFoldDB" id="A0A2J6QIM4"/>
<name>A0A2J6QIM4_9HELO</name>
<dbReference type="EMBL" id="KZ613468">
    <property type="protein sequence ID" value="PMD26117.1"/>
    <property type="molecule type" value="Genomic_DNA"/>
</dbReference>
<dbReference type="Proteomes" id="UP000235672">
    <property type="component" value="Unassembled WGS sequence"/>
</dbReference>
<evidence type="ECO:0000313" key="2">
    <source>
        <dbReference type="Proteomes" id="UP000235672"/>
    </source>
</evidence>
<gene>
    <name evidence="1" type="ORF">NA56DRAFT_698282</name>
</gene>
<keyword evidence="2" id="KW-1185">Reference proteome</keyword>